<dbReference type="Proteomes" id="UP000004067">
    <property type="component" value="Unassembled WGS sequence"/>
</dbReference>
<dbReference type="AlphaFoldDB" id="F5RLS6"/>
<accession>F5RLS6</accession>
<dbReference type="STRING" id="888060.HMPREF9081_1231"/>
<keyword evidence="2" id="KW-1185">Reference proteome</keyword>
<evidence type="ECO:0000313" key="2">
    <source>
        <dbReference type="Proteomes" id="UP000004067"/>
    </source>
</evidence>
<organism evidence="1 2">
    <name type="scientific">Centipeda periodontii DSM 2778</name>
    <dbReference type="NCBI Taxonomy" id="888060"/>
    <lineage>
        <taxon>Bacteria</taxon>
        <taxon>Bacillati</taxon>
        <taxon>Bacillota</taxon>
        <taxon>Negativicutes</taxon>
        <taxon>Selenomonadales</taxon>
        <taxon>Selenomonadaceae</taxon>
        <taxon>Centipeda</taxon>
    </lineage>
</organism>
<protein>
    <submittedName>
        <fullName evidence="1">Uncharacterized protein</fullName>
    </submittedName>
</protein>
<sequence>MGSVLSWRIDIIWQHSCNVGRLVACGCAAYMQPYLPRVRYGRWMSDI</sequence>
<name>F5RLS6_9FIRM</name>
<comment type="caution">
    <text evidence="1">The sequence shown here is derived from an EMBL/GenBank/DDBJ whole genome shotgun (WGS) entry which is preliminary data.</text>
</comment>
<gene>
    <name evidence="1" type="ORF">HMPREF9081_1231</name>
</gene>
<reference evidence="1 2" key="1">
    <citation type="submission" date="2011-04" db="EMBL/GenBank/DDBJ databases">
        <authorList>
            <person name="Muzny D."/>
            <person name="Qin X."/>
            <person name="Deng J."/>
            <person name="Jiang H."/>
            <person name="Liu Y."/>
            <person name="Qu J."/>
            <person name="Song X.-Z."/>
            <person name="Zhang L."/>
            <person name="Thornton R."/>
            <person name="Coyle M."/>
            <person name="Francisco L."/>
            <person name="Jackson L."/>
            <person name="Javaid M."/>
            <person name="Korchina V."/>
            <person name="Kovar C."/>
            <person name="Mata R."/>
            <person name="Mathew T."/>
            <person name="Ngo R."/>
            <person name="Nguyen L."/>
            <person name="Nguyen N."/>
            <person name="Okwuonu G."/>
            <person name="Ongeri F."/>
            <person name="Pham C."/>
            <person name="Simmons D."/>
            <person name="Wilczek-Boney K."/>
            <person name="Hale W."/>
            <person name="Jakkamsetti A."/>
            <person name="Pham P."/>
            <person name="Ruth R."/>
            <person name="San Lucas F."/>
            <person name="Warren J."/>
            <person name="Zhang J."/>
            <person name="Zhao Z."/>
            <person name="Zhou C."/>
            <person name="Zhu D."/>
            <person name="Lee S."/>
            <person name="Bess C."/>
            <person name="Blankenburg K."/>
            <person name="Forbes L."/>
            <person name="Fu Q."/>
            <person name="Gubbala S."/>
            <person name="Hirani K."/>
            <person name="Jayaseelan J.C."/>
            <person name="Lara F."/>
            <person name="Munidasa M."/>
            <person name="Palculict T."/>
            <person name="Patil S."/>
            <person name="Pu L.-L."/>
            <person name="Saada N."/>
            <person name="Tang L."/>
            <person name="Weissenberger G."/>
            <person name="Zhu Y."/>
            <person name="Hemphill L."/>
            <person name="Shang Y."/>
            <person name="Youmans B."/>
            <person name="Ayvaz T."/>
            <person name="Ross M."/>
            <person name="Santibanez J."/>
            <person name="Aqrawi P."/>
            <person name="Gross S."/>
            <person name="Joshi V."/>
            <person name="Fowler G."/>
            <person name="Nazareth L."/>
            <person name="Reid J."/>
            <person name="Worley K."/>
            <person name="Petrosino J."/>
            <person name="Highlander S."/>
            <person name="Gibbs R."/>
        </authorList>
    </citation>
    <scope>NUCLEOTIDE SEQUENCE [LARGE SCALE GENOMIC DNA]</scope>
    <source>
        <strain evidence="1 2">DSM 2778</strain>
    </source>
</reference>
<evidence type="ECO:0000313" key="1">
    <source>
        <dbReference type="EMBL" id="EGK60046.1"/>
    </source>
</evidence>
<proteinExistence type="predicted"/>
<dbReference type="EMBL" id="AFHQ01000032">
    <property type="protein sequence ID" value="EGK60046.1"/>
    <property type="molecule type" value="Genomic_DNA"/>
</dbReference>
<dbReference type="HOGENOM" id="CLU_3166096_0_0_9"/>